<evidence type="ECO:0000256" key="1">
    <source>
        <dbReference type="ARBA" id="ARBA00004141"/>
    </source>
</evidence>
<dbReference type="EMBL" id="OZ075122">
    <property type="protein sequence ID" value="CAL4910703.1"/>
    <property type="molecule type" value="Genomic_DNA"/>
</dbReference>
<dbReference type="AlphaFoldDB" id="A0ABC8WK36"/>
<keyword evidence="8" id="KW-1185">Reference proteome</keyword>
<feature type="transmembrane region" description="Helical" evidence="6">
    <location>
        <begin position="59"/>
        <end position="78"/>
    </location>
</feature>
<evidence type="ECO:0000313" key="7">
    <source>
        <dbReference type="EMBL" id="CAL4910703.1"/>
    </source>
</evidence>
<dbReference type="GO" id="GO:0016020">
    <property type="term" value="C:membrane"/>
    <property type="evidence" value="ECO:0007669"/>
    <property type="project" value="UniProtKB-SubCell"/>
</dbReference>
<protein>
    <submittedName>
        <fullName evidence="7">Uncharacterized protein</fullName>
    </submittedName>
</protein>
<feature type="transmembrane region" description="Helical" evidence="6">
    <location>
        <begin position="250"/>
        <end position="273"/>
    </location>
</feature>
<feature type="transmembrane region" description="Helical" evidence="6">
    <location>
        <begin position="22"/>
        <end position="47"/>
    </location>
</feature>
<dbReference type="InterPro" id="IPR044991">
    <property type="entry name" value="TET_plant"/>
</dbReference>
<comment type="similarity">
    <text evidence="2">Belongs to the tetraspanin (TM4SF) family.</text>
</comment>
<sequence length="279" mass="30665">MPGALELYMLGQKLRPRKREKFWRLLTVYGIFKGGFGFLLMAILLAAGVGSTATPCIPFLYWPLIPIGLVFMGSACCGCNGLNRLYLILVCPTILALLASTVYSSVAVGLAGNLAFRDDKVEPVREYKLSDYRTGWLRDRLLADPHYWAKLSACLRDRRHACKGMLHLVRDPKSGLLVPEHGPGGLPPIQSGCCKPPSSCAFTYANGTTATSDDDTDCSRWSDDTQMLCFQCDSCKAGVLHEIKKTWTEFAILIIFLLSVLVCPLPCLVATFADDDDEA</sequence>
<dbReference type="PANTHER" id="PTHR32191">
    <property type="entry name" value="TETRASPANIN-8-RELATED"/>
    <property type="match status" value="1"/>
</dbReference>
<reference evidence="7 8" key="2">
    <citation type="submission" date="2024-10" db="EMBL/GenBank/DDBJ databases">
        <authorList>
            <person name="Ryan C."/>
        </authorList>
    </citation>
    <scope>NUCLEOTIDE SEQUENCE [LARGE SCALE GENOMIC DNA]</scope>
</reference>
<gene>
    <name evidence="7" type="ORF">URODEC1_LOCUS14530</name>
</gene>
<evidence type="ECO:0000313" key="8">
    <source>
        <dbReference type="Proteomes" id="UP001497457"/>
    </source>
</evidence>
<reference evidence="8" key="1">
    <citation type="submission" date="2024-06" db="EMBL/GenBank/DDBJ databases">
        <authorList>
            <person name="Ryan C."/>
        </authorList>
    </citation>
    <scope>NUCLEOTIDE SEQUENCE [LARGE SCALE GENOMIC DNA]</scope>
</reference>
<keyword evidence="4 6" id="KW-1133">Transmembrane helix</keyword>
<dbReference type="Proteomes" id="UP001497457">
    <property type="component" value="Chromosome 12b"/>
</dbReference>
<keyword evidence="3 6" id="KW-0812">Transmembrane</keyword>
<feature type="transmembrane region" description="Helical" evidence="6">
    <location>
        <begin position="85"/>
        <end position="111"/>
    </location>
</feature>
<comment type="subcellular location">
    <subcellularLocation>
        <location evidence="1">Membrane</location>
        <topology evidence="1">Multi-pass membrane protein</topology>
    </subcellularLocation>
</comment>
<name>A0ABC8WK36_9POAL</name>
<evidence type="ECO:0000256" key="3">
    <source>
        <dbReference type="ARBA" id="ARBA00022692"/>
    </source>
</evidence>
<evidence type="ECO:0000256" key="4">
    <source>
        <dbReference type="ARBA" id="ARBA00022989"/>
    </source>
</evidence>
<evidence type="ECO:0000256" key="6">
    <source>
        <dbReference type="SAM" id="Phobius"/>
    </source>
</evidence>
<proteinExistence type="inferred from homology"/>
<dbReference type="InterPro" id="IPR018499">
    <property type="entry name" value="Tetraspanin/Peripherin"/>
</dbReference>
<dbReference type="Pfam" id="PF00335">
    <property type="entry name" value="Tetraspanin"/>
    <property type="match status" value="1"/>
</dbReference>
<evidence type="ECO:0000256" key="5">
    <source>
        <dbReference type="ARBA" id="ARBA00023136"/>
    </source>
</evidence>
<keyword evidence="5 6" id="KW-0472">Membrane</keyword>
<organism evidence="7 8">
    <name type="scientific">Urochloa decumbens</name>
    <dbReference type="NCBI Taxonomy" id="240449"/>
    <lineage>
        <taxon>Eukaryota</taxon>
        <taxon>Viridiplantae</taxon>
        <taxon>Streptophyta</taxon>
        <taxon>Embryophyta</taxon>
        <taxon>Tracheophyta</taxon>
        <taxon>Spermatophyta</taxon>
        <taxon>Magnoliopsida</taxon>
        <taxon>Liliopsida</taxon>
        <taxon>Poales</taxon>
        <taxon>Poaceae</taxon>
        <taxon>PACMAD clade</taxon>
        <taxon>Panicoideae</taxon>
        <taxon>Panicodae</taxon>
        <taxon>Paniceae</taxon>
        <taxon>Melinidinae</taxon>
        <taxon>Urochloa</taxon>
    </lineage>
</organism>
<evidence type="ECO:0000256" key="2">
    <source>
        <dbReference type="ARBA" id="ARBA00006840"/>
    </source>
</evidence>
<accession>A0ABC8WK36</accession>